<keyword evidence="5" id="KW-1185">Reference proteome</keyword>
<dbReference type="Gene3D" id="3.30.70.3250">
    <property type="entry name" value="Ribonuclease P, Pop5 subunit"/>
    <property type="match status" value="1"/>
</dbReference>
<organism evidence="4 5">
    <name type="scientific">Malassezia globosa (strain ATCC MYA-4612 / CBS 7966)</name>
    <name type="common">Dandruff-associated fungus</name>
    <dbReference type="NCBI Taxonomy" id="425265"/>
    <lineage>
        <taxon>Eukaryota</taxon>
        <taxon>Fungi</taxon>
        <taxon>Dikarya</taxon>
        <taxon>Basidiomycota</taxon>
        <taxon>Ustilaginomycotina</taxon>
        <taxon>Malasseziomycetes</taxon>
        <taxon>Malasseziales</taxon>
        <taxon>Malasseziaceae</taxon>
        <taxon>Malassezia</taxon>
    </lineage>
</organism>
<dbReference type="KEGG" id="mgl:MGL_1473"/>
<dbReference type="GeneID" id="5855597"/>
<feature type="compositionally biased region" description="Polar residues" evidence="3">
    <location>
        <begin position="157"/>
        <end position="167"/>
    </location>
</feature>
<dbReference type="Proteomes" id="UP000008837">
    <property type="component" value="Unassembled WGS sequence"/>
</dbReference>
<evidence type="ECO:0000256" key="1">
    <source>
        <dbReference type="ARBA" id="ARBA00010800"/>
    </source>
</evidence>
<dbReference type="PANTHER" id="PTHR15441">
    <property type="entry name" value="RIBONUCLEASE P PROTEIN SUBUNIT P14"/>
    <property type="match status" value="1"/>
</dbReference>
<dbReference type="OMA" id="NTIDGHR"/>
<accession>A8PXL2</accession>
<dbReference type="InParanoid" id="A8PXL2"/>
<comment type="caution">
    <text evidence="4">The sequence shown here is derived from an EMBL/GenBank/DDBJ whole genome shotgun (WGS) entry which is preliminary data.</text>
</comment>
<reference evidence="4 5" key="1">
    <citation type="journal article" date="2007" name="Proc. Natl. Acad. Sci. U.S.A.">
        <title>Dandruff-associated Malassezia genomes reveal convergent and divergent virulence traits shared with plant and human fungal pathogens.</title>
        <authorList>
            <person name="Xu J."/>
            <person name="Saunders C.W."/>
            <person name="Hu P."/>
            <person name="Grant R.A."/>
            <person name="Boekhout T."/>
            <person name="Kuramae E.E."/>
            <person name="Kronstad J.W."/>
            <person name="Deangelis Y.M."/>
            <person name="Reeder N.L."/>
            <person name="Johnstone K.R."/>
            <person name="Leland M."/>
            <person name="Fieno A.M."/>
            <person name="Begley W.M."/>
            <person name="Sun Y."/>
            <person name="Lacey M.P."/>
            <person name="Chaudhary T."/>
            <person name="Keough T."/>
            <person name="Chu L."/>
            <person name="Sears R."/>
            <person name="Yuan B."/>
            <person name="Dawson T.L.Jr."/>
        </authorList>
    </citation>
    <scope>NUCLEOTIDE SEQUENCE [LARGE SCALE GENOMIC DNA]</scope>
    <source>
        <strain evidence="5">ATCC MYA-4612 / CBS 7966</strain>
    </source>
</reference>
<dbReference type="HAMAP" id="MF_00755">
    <property type="entry name" value="RNase_P_2"/>
    <property type="match status" value="1"/>
</dbReference>
<keyword evidence="2" id="KW-0819">tRNA processing</keyword>
<dbReference type="VEuPathDB" id="FungiDB:MGL_1473"/>
<dbReference type="GO" id="GO:0033204">
    <property type="term" value="F:ribonuclease P RNA binding"/>
    <property type="evidence" value="ECO:0007669"/>
    <property type="project" value="TreeGrafter"/>
</dbReference>
<gene>
    <name evidence="4" type="ORF">MGL_1473</name>
</gene>
<name>A8PXL2_MALGO</name>
<dbReference type="EMBL" id="AAYY01000004">
    <property type="protein sequence ID" value="EDP44076.1"/>
    <property type="molecule type" value="Genomic_DNA"/>
</dbReference>
<comment type="similarity">
    <text evidence="1">Belongs to the eukaryotic/archaeal RNase P protein component 2 family.</text>
</comment>
<dbReference type="FunCoup" id="A8PXL2">
    <property type="interactions" value="109"/>
</dbReference>
<dbReference type="SUPFAM" id="SSF160350">
    <property type="entry name" value="Rnp2-like"/>
    <property type="match status" value="1"/>
</dbReference>
<evidence type="ECO:0000256" key="2">
    <source>
        <dbReference type="ARBA" id="ARBA00022694"/>
    </source>
</evidence>
<feature type="region of interest" description="Disordered" evidence="3">
    <location>
        <begin position="142"/>
        <end position="217"/>
    </location>
</feature>
<dbReference type="GO" id="GO:0001682">
    <property type="term" value="P:tRNA 5'-leader removal"/>
    <property type="evidence" value="ECO:0007669"/>
    <property type="project" value="InterPro"/>
</dbReference>
<evidence type="ECO:0000313" key="4">
    <source>
        <dbReference type="EMBL" id="EDP44076.1"/>
    </source>
</evidence>
<dbReference type="GO" id="GO:0005730">
    <property type="term" value="C:nucleolus"/>
    <property type="evidence" value="ECO:0007669"/>
    <property type="project" value="TreeGrafter"/>
</dbReference>
<dbReference type="Pfam" id="PF01900">
    <property type="entry name" value="RNase_P_Rpp14"/>
    <property type="match status" value="1"/>
</dbReference>
<evidence type="ECO:0000313" key="5">
    <source>
        <dbReference type="Proteomes" id="UP000008837"/>
    </source>
</evidence>
<dbReference type="InterPro" id="IPR038085">
    <property type="entry name" value="Rnp2-like_sf"/>
</dbReference>
<dbReference type="InterPro" id="IPR002759">
    <property type="entry name" value="Pop5/Rpp14/Rnp2-like"/>
</dbReference>
<sequence>MVRFKNRWLLLTLAAEPPAIPDDYDHYIPFSHRAPNVNAYSITKAIRASLRDNFGDVSAGAYAGPLTCKYYSPKSGIGILRSSRDGVRQVWAATTLLNTIDGHRVRICVRSCGGTIRKVQRKAISIDKTCILRLEQARQKNKDAVRTASSEYHARSGQESMNASNAQGDADDLGVSIEEDDDMGVSIDEGGSDSFEDTSSNGADDLEGSFPVSDECKREIAESRSVIMSITRS</sequence>
<protein>
    <submittedName>
        <fullName evidence="4">Uncharacterized protein</fullName>
    </submittedName>
</protein>
<proteinExistence type="inferred from homology"/>
<dbReference type="RefSeq" id="XP_001731290.1">
    <property type="nucleotide sequence ID" value="XM_001731238.1"/>
</dbReference>
<dbReference type="PANTHER" id="PTHR15441:SF2">
    <property type="entry name" value="RIBONUCLEASE P_MRP PROTEIN SUBUNIT POP5"/>
    <property type="match status" value="1"/>
</dbReference>
<feature type="compositionally biased region" description="Acidic residues" evidence="3">
    <location>
        <begin position="169"/>
        <end position="183"/>
    </location>
</feature>
<dbReference type="AlphaFoldDB" id="A8PXL2"/>
<dbReference type="OrthoDB" id="24745at2759"/>
<dbReference type="GO" id="GO:0030681">
    <property type="term" value="C:multimeric ribonuclease P complex"/>
    <property type="evidence" value="ECO:0007669"/>
    <property type="project" value="TreeGrafter"/>
</dbReference>
<dbReference type="STRING" id="425265.A8PXL2"/>
<dbReference type="GO" id="GO:0000172">
    <property type="term" value="C:ribonuclease MRP complex"/>
    <property type="evidence" value="ECO:0007669"/>
    <property type="project" value="TreeGrafter"/>
</dbReference>
<evidence type="ECO:0000256" key="3">
    <source>
        <dbReference type="SAM" id="MobiDB-lite"/>
    </source>
</evidence>